<reference evidence="1 2" key="1">
    <citation type="submission" date="2024-06" db="EMBL/GenBank/DDBJ databases">
        <title>The Natural Products Discovery Center: Release of the First 8490 Sequenced Strains for Exploring Actinobacteria Biosynthetic Diversity.</title>
        <authorList>
            <person name="Kalkreuter E."/>
            <person name="Kautsar S.A."/>
            <person name="Yang D."/>
            <person name="Bader C.D."/>
            <person name="Teijaro C.N."/>
            <person name="Fluegel L."/>
            <person name="Davis C.M."/>
            <person name="Simpson J.R."/>
            <person name="Lauterbach L."/>
            <person name="Steele A.D."/>
            <person name="Gui C."/>
            <person name="Meng S."/>
            <person name="Li G."/>
            <person name="Viehrig K."/>
            <person name="Ye F."/>
            <person name="Su P."/>
            <person name="Kiefer A.F."/>
            <person name="Nichols A."/>
            <person name="Cepeda A.J."/>
            <person name="Yan W."/>
            <person name="Fan B."/>
            <person name="Jiang Y."/>
            <person name="Adhikari A."/>
            <person name="Zheng C.-J."/>
            <person name="Schuster L."/>
            <person name="Cowan T.M."/>
            <person name="Smanski M.J."/>
            <person name="Chevrette M.G."/>
            <person name="De Carvalho L.P.S."/>
            <person name="Shen B."/>
        </authorList>
    </citation>
    <scope>NUCLEOTIDE SEQUENCE [LARGE SCALE GENOMIC DNA]</scope>
    <source>
        <strain evidence="1 2">NPDC047833</strain>
    </source>
</reference>
<organism evidence="1 2">
    <name type="scientific">Streptomyces huasconensis</name>
    <dbReference type="NCBI Taxonomy" id="1854574"/>
    <lineage>
        <taxon>Bacteria</taxon>
        <taxon>Bacillati</taxon>
        <taxon>Actinomycetota</taxon>
        <taxon>Actinomycetes</taxon>
        <taxon>Kitasatosporales</taxon>
        <taxon>Streptomycetaceae</taxon>
        <taxon>Streptomyces</taxon>
    </lineage>
</organism>
<proteinExistence type="predicted"/>
<comment type="caution">
    <text evidence="1">The sequence shown here is derived from an EMBL/GenBank/DDBJ whole genome shotgun (WGS) entry which is preliminary data.</text>
</comment>
<dbReference type="Proteomes" id="UP001553843">
    <property type="component" value="Unassembled WGS sequence"/>
</dbReference>
<gene>
    <name evidence="1" type="ORF">AB0887_02675</name>
</gene>
<evidence type="ECO:0000313" key="1">
    <source>
        <dbReference type="EMBL" id="MEW2360867.1"/>
    </source>
</evidence>
<evidence type="ECO:0000313" key="2">
    <source>
        <dbReference type="Proteomes" id="UP001553843"/>
    </source>
</evidence>
<protein>
    <submittedName>
        <fullName evidence="1">Uncharacterized protein</fullName>
    </submittedName>
</protein>
<accession>A0ABV3LN45</accession>
<keyword evidence="2" id="KW-1185">Reference proteome</keyword>
<sequence>MAEEAKAFVVEFDDVVAAVQAVTTARGHPGLHHFDGDVSRLAPARVLELQIATARALDPALLGVVRNRLTVDVPAVVEGDYLTPAAAAIAVREGAAAGRAVRAVFLHEGDPGQIAANYACREPDEGDQAERAGISAAYSRWLAGQAASHGLPVVEARPWPTLTARVRQALNQGRTDAA</sequence>
<dbReference type="RefSeq" id="WP_359777287.1">
    <property type="nucleotide sequence ID" value="NZ_JBEYRR010000003.1"/>
</dbReference>
<dbReference type="EMBL" id="JBEYRS010000001">
    <property type="protein sequence ID" value="MEW2360867.1"/>
    <property type="molecule type" value="Genomic_DNA"/>
</dbReference>
<name>A0ABV3LN45_9ACTN</name>